<dbReference type="InterPro" id="IPR012902">
    <property type="entry name" value="N_methyl_site"/>
</dbReference>
<dbReference type="Proteomes" id="UP000663802">
    <property type="component" value="Unassembled WGS sequence"/>
</dbReference>
<reference evidence="2 3" key="1">
    <citation type="journal article" date="2021" name="Int. J. Syst. Evol. Microbiol.">
        <title>Clostridium zeae sp. nov., isolated from corn silage.</title>
        <authorList>
            <person name="Kobayashi H."/>
            <person name="Tanizawa Y."/>
            <person name="Yagura M."/>
            <person name="Sakamoto M."/>
            <person name="Ohkuma M."/>
            <person name="Tohno M."/>
        </authorList>
    </citation>
    <scope>NUCLEOTIDE SEQUENCE [LARGE SCALE GENOMIC DNA]</scope>
    <source>
        <strain evidence="2 3">CSC2</strain>
    </source>
</reference>
<dbReference type="SUPFAM" id="SSF54523">
    <property type="entry name" value="Pili subunits"/>
    <property type="match status" value="1"/>
</dbReference>
<keyword evidence="3" id="KW-1185">Reference proteome</keyword>
<protein>
    <recommendedName>
        <fullName evidence="4">Prepilin-type N-terminal cleavage/methylation domain-containing protein</fullName>
    </recommendedName>
</protein>
<dbReference type="Gene3D" id="3.30.700.10">
    <property type="entry name" value="Glycoprotein, Type 4 Pilin"/>
    <property type="match status" value="1"/>
</dbReference>
<evidence type="ECO:0000256" key="1">
    <source>
        <dbReference type="SAM" id="Phobius"/>
    </source>
</evidence>
<sequence>MSNVLNTRLNKKKKGFTLIELIIVIAIIAIIAAIAIPNFAKVRNDSKYKADVQSCETIKRTVLTKIADGSITVDPAQTTTKVITITFPSGTLTFSDSSLSDTLSTVKKPQEDGATGYTIWVSKTGEVEVLTTSGTAKTDTITTP</sequence>
<keyword evidence="1" id="KW-1133">Transmembrane helix</keyword>
<gene>
    <name evidence="2" type="ORF">CSC2_30420</name>
</gene>
<evidence type="ECO:0000313" key="2">
    <source>
        <dbReference type="EMBL" id="GFZ32516.1"/>
    </source>
</evidence>
<dbReference type="InterPro" id="IPR045584">
    <property type="entry name" value="Pilin-like"/>
</dbReference>
<keyword evidence="1" id="KW-0812">Transmembrane</keyword>
<accession>A0ABQ1ECP6</accession>
<name>A0ABQ1ECP6_9CLOT</name>
<dbReference type="PROSITE" id="PS00409">
    <property type="entry name" value="PROKAR_NTER_METHYL"/>
    <property type="match status" value="1"/>
</dbReference>
<proteinExistence type="predicted"/>
<evidence type="ECO:0008006" key="4">
    <source>
        <dbReference type="Google" id="ProtNLM"/>
    </source>
</evidence>
<keyword evidence="1" id="KW-0472">Membrane</keyword>
<dbReference type="RefSeq" id="WP_206870806.1">
    <property type="nucleotide sequence ID" value="NZ_BMBA01000003.1"/>
</dbReference>
<feature type="transmembrane region" description="Helical" evidence="1">
    <location>
        <begin position="21"/>
        <end position="40"/>
    </location>
</feature>
<dbReference type="EMBL" id="BMBA01000003">
    <property type="protein sequence ID" value="GFZ32516.1"/>
    <property type="molecule type" value="Genomic_DNA"/>
</dbReference>
<evidence type="ECO:0000313" key="3">
    <source>
        <dbReference type="Proteomes" id="UP000663802"/>
    </source>
</evidence>
<organism evidence="2 3">
    <name type="scientific">Clostridium zeae</name>
    <dbReference type="NCBI Taxonomy" id="2759022"/>
    <lineage>
        <taxon>Bacteria</taxon>
        <taxon>Bacillati</taxon>
        <taxon>Bacillota</taxon>
        <taxon>Clostridia</taxon>
        <taxon>Eubacteriales</taxon>
        <taxon>Clostridiaceae</taxon>
        <taxon>Clostridium</taxon>
    </lineage>
</organism>
<dbReference type="NCBIfam" id="TIGR02532">
    <property type="entry name" value="IV_pilin_GFxxxE"/>
    <property type="match status" value="1"/>
</dbReference>
<dbReference type="Pfam" id="PF07963">
    <property type="entry name" value="N_methyl"/>
    <property type="match status" value="1"/>
</dbReference>
<comment type="caution">
    <text evidence="2">The sequence shown here is derived from an EMBL/GenBank/DDBJ whole genome shotgun (WGS) entry which is preliminary data.</text>
</comment>